<keyword evidence="1" id="KW-0479">Metal-binding</keyword>
<dbReference type="InterPro" id="IPR058054">
    <property type="entry name" value="Znf_MS1-like"/>
</dbReference>
<keyword evidence="2" id="KW-0863">Zinc-finger</keyword>
<evidence type="ECO:0000256" key="4">
    <source>
        <dbReference type="ARBA" id="ARBA00023015"/>
    </source>
</evidence>
<keyword evidence="9" id="KW-1185">Reference proteome</keyword>
<dbReference type="Pfam" id="PF00628">
    <property type="entry name" value="PHD"/>
    <property type="match status" value="1"/>
</dbReference>
<dbReference type="SMART" id="SM00249">
    <property type="entry name" value="PHD"/>
    <property type="match status" value="1"/>
</dbReference>
<proteinExistence type="predicted"/>
<gene>
    <name evidence="8" type="ORF">MERR_LOCUS30948</name>
</gene>
<dbReference type="EMBL" id="CACVBM020001285">
    <property type="protein sequence ID" value="CAA7043713.1"/>
    <property type="molecule type" value="Genomic_DNA"/>
</dbReference>
<dbReference type="InterPro" id="IPR019786">
    <property type="entry name" value="Zinc_finger_PHD-type_CS"/>
</dbReference>
<dbReference type="InterPro" id="IPR059080">
    <property type="entry name" value="WHD_PTC1"/>
</dbReference>
<dbReference type="PANTHER" id="PTHR46201:SF7">
    <property type="entry name" value="BINDING PROTEIN, PUTATIVE-RELATED"/>
    <property type="match status" value="1"/>
</dbReference>
<evidence type="ECO:0000256" key="2">
    <source>
        <dbReference type="ARBA" id="ARBA00022771"/>
    </source>
</evidence>
<dbReference type="InterPro" id="IPR057765">
    <property type="entry name" value="MS1-like_ubiquitin"/>
</dbReference>
<dbReference type="InterPro" id="IPR013083">
    <property type="entry name" value="Znf_RING/FYVE/PHD"/>
</dbReference>
<dbReference type="Proteomes" id="UP000467841">
    <property type="component" value="Unassembled WGS sequence"/>
</dbReference>
<reference evidence="8" key="1">
    <citation type="submission" date="2020-01" db="EMBL/GenBank/DDBJ databases">
        <authorList>
            <person name="Mishra B."/>
        </authorList>
    </citation>
    <scope>NUCLEOTIDE SEQUENCE [LARGE SCALE GENOMIC DNA]</scope>
</reference>
<protein>
    <recommendedName>
        <fullName evidence="7">Zinc finger PHD-type domain-containing protein</fullName>
    </recommendedName>
</protein>
<evidence type="ECO:0000259" key="7">
    <source>
        <dbReference type="SMART" id="SM00249"/>
    </source>
</evidence>
<dbReference type="InterPro" id="IPR011011">
    <property type="entry name" value="Znf_FYVE_PHD"/>
</dbReference>
<dbReference type="CDD" id="cd15556">
    <property type="entry name" value="PHD_MMD1_like"/>
    <property type="match status" value="1"/>
</dbReference>
<evidence type="ECO:0000256" key="6">
    <source>
        <dbReference type="SAM" id="MobiDB-lite"/>
    </source>
</evidence>
<evidence type="ECO:0000313" key="8">
    <source>
        <dbReference type="EMBL" id="CAA7043713.1"/>
    </source>
</evidence>
<dbReference type="OrthoDB" id="436852at2759"/>
<dbReference type="InterPro" id="IPR001965">
    <property type="entry name" value="Znf_PHD"/>
</dbReference>
<keyword evidence="4" id="KW-0805">Transcription regulation</keyword>
<organism evidence="8 9">
    <name type="scientific">Microthlaspi erraticum</name>
    <dbReference type="NCBI Taxonomy" id="1685480"/>
    <lineage>
        <taxon>Eukaryota</taxon>
        <taxon>Viridiplantae</taxon>
        <taxon>Streptophyta</taxon>
        <taxon>Embryophyta</taxon>
        <taxon>Tracheophyta</taxon>
        <taxon>Spermatophyta</taxon>
        <taxon>Magnoliopsida</taxon>
        <taxon>eudicotyledons</taxon>
        <taxon>Gunneridae</taxon>
        <taxon>Pentapetalae</taxon>
        <taxon>rosids</taxon>
        <taxon>malvids</taxon>
        <taxon>Brassicales</taxon>
        <taxon>Brassicaceae</taxon>
        <taxon>Coluteocarpeae</taxon>
        <taxon>Microthlaspi</taxon>
    </lineage>
</organism>
<feature type="domain" description="Zinc finger PHD-type" evidence="7">
    <location>
        <begin position="653"/>
        <end position="699"/>
    </location>
</feature>
<dbReference type="Pfam" id="PF25874">
    <property type="entry name" value="WHD_plant_repro"/>
    <property type="match status" value="1"/>
</dbReference>
<dbReference type="SUPFAM" id="SSF57903">
    <property type="entry name" value="FYVE/PHD zinc finger"/>
    <property type="match status" value="1"/>
</dbReference>
<name>A0A6D2JU24_9BRAS</name>
<dbReference type="GO" id="GO:0008270">
    <property type="term" value="F:zinc ion binding"/>
    <property type="evidence" value="ECO:0007669"/>
    <property type="project" value="UniProtKB-KW"/>
</dbReference>
<keyword evidence="5" id="KW-0804">Transcription</keyword>
<dbReference type="Gene3D" id="3.30.40.10">
    <property type="entry name" value="Zinc/RING finger domain, C3HC4 (zinc finger)"/>
    <property type="match status" value="1"/>
</dbReference>
<evidence type="ECO:0000256" key="5">
    <source>
        <dbReference type="ARBA" id="ARBA00023163"/>
    </source>
</evidence>
<dbReference type="Pfam" id="PF25565">
    <property type="entry name" value="Ubiquitin_At1g33420"/>
    <property type="match status" value="1"/>
</dbReference>
<feature type="region of interest" description="Disordered" evidence="6">
    <location>
        <begin position="302"/>
        <end position="350"/>
    </location>
</feature>
<dbReference type="AlphaFoldDB" id="A0A6D2JU24"/>
<dbReference type="InterPro" id="IPR019787">
    <property type="entry name" value="Znf_PHD-finger"/>
</dbReference>
<accession>A0A6D2JU24</accession>
<dbReference type="PROSITE" id="PS01359">
    <property type="entry name" value="ZF_PHD_1"/>
    <property type="match status" value="1"/>
</dbReference>
<evidence type="ECO:0000256" key="3">
    <source>
        <dbReference type="ARBA" id="ARBA00022833"/>
    </source>
</evidence>
<sequence>MAITVYDACAERKKSPKILIIDDFAIPSFSSLANLSYSTFRDSIRLFLNEYAEKEDYTVDGNTVSCLFLASEATGVVFPLFTVEEQISDSSPDPLCDFCRCVGWGHHYVSKRKYHFIIPARGKWKTPLTKDSLKLTSHLMHGVVHCNGFGHLLCINGHSSSFLSGDQIMDFWDRLCLTLHTRKISLEDISRKGMMDLRLLHGVAYGRPWFGKWGYMFSHGSFGVKEGQYTRAIHILSSIEVDKIVEYFCGTTKETVMKIIIGFYREFSETPLNTLADLLQSMLAFSSRSPVERKTAIALVGMSMDPVSNPNPGREDGNNDEDSEISPICTSPDDVKSDDSMNESDTDHTTAMIIDDDTTTADIKPPVYDSFDTMAVKECSRYPGRRLKEAAKAVIKVFEERNSTLTRQELREAVRNGKIGDTGLIDFLLKHIDKIVIGDKMVKRFTNPNSRMLQFSIHTVNPRRVLIQEPKRRRKTKPQETIEWGSTTPGLDPYDDIYYLYQNLLLSYPYSDVYSDASEIILNCKSFVKELPLPSHQEPNLLTVSCQVLPGHEELLGDFTRKLPPGELVIVPQNATIKELKSAAKKALRDTYCIMEAFDVLEIRNKNLDKMEETFSLKSGGGKIMPEFLVTGVGLDIGTELRYEAGFDDWTVDCKCGARDDDGERMVSCDGCKVWHHTLCNSIEDDEAVPSVFLCNMCFGDRMRSKKRTVSSR</sequence>
<dbReference type="PANTHER" id="PTHR46201">
    <property type="entry name" value="PHD FINGER PROTEIN MALE MEIOCYTE DEATH 1-RELATED"/>
    <property type="match status" value="1"/>
</dbReference>
<evidence type="ECO:0000313" key="9">
    <source>
        <dbReference type="Proteomes" id="UP000467841"/>
    </source>
</evidence>
<keyword evidence="3" id="KW-0862">Zinc</keyword>
<evidence type="ECO:0000256" key="1">
    <source>
        <dbReference type="ARBA" id="ARBA00022723"/>
    </source>
</evidence>
<comment type="caution">
    <text evidence="8">The sequence shown here is derived from an EMBL/GenBank/DDBJ whole genome shotgun (WGS) entry which is preliminary data.</text>
</comment>